<dbReference type="Proteomes" id="UP000503399">
    <property type="component" value="Chromosome"/>
</dbReference>
<dbReference type="AlphaFoldDB" id="A0A6F8ZCX3"/>
<evidence type="ECO:0000313" key="2">
    <source>
        <dbReference type="EMBL" id="CAB1127522.1"/>
    </source>
</evidence>
<feature type="transmembrane region" description="Helical" evidence="1">
    <location>
        <begin position="226"/>
        <end position="247"/>
    </location>
</feature>
<sequence>MFDQAFALTRAALRQGAVWSVAVWSLVFFLLFLLVMTLTMGAAAAVPLLHPFSLHPRPFFPMYPPNPLRVVSAMFLILLLAVAAGPFWMAGAYGTLADAVLGTPLDWSSFWSNARRQYGRAWGAILYSVLFTVAVLIVALVLGVVLHVVGAILTGLLVLAALALPVRMVGGLFLRGLAWGEALRETWLPAGYGALWAGLVAYGVLAFLAMLVLSGIAAFLPILGPVLVLVADAALQVIGGVWSLALYQATSRTPVS</sequence>
<evidence type="ECO:0000256" key="1">
    <source>
        <dbReference type="SAM" id="Phobius"/>
    </source>
</evidence>
<evidence type="ECO:0000313" key="3">
    <source>
        <dbReference type="Proteomes" id="UP000503399"/>
    </source>
</evidence>
<dbReference type="KEGG" id="hfv:R50_0016"/>
<feature type="transmembrane region" description="Helical" evidence="1">
    <location>
        <begin position="70"/>
        <end position="89"/>
    </location>
</feature>
<feature type="transmembrane region" description="Helical" evidence="1">
    <location>
        <begin position="21"/>
        <end position="50"/>
    </location>
</feature>
<feature type="transmembrane region" description="Helical" evidence="1">
    <location>
        <begin position="195"/>
        <end position="220"/>
    </location>
</feature>
<organism evidence="2 3">
    <name type="scientific">Candidatus Hydrogenisulfobacillus filiaventi</name>
    <dbReference type="NCBI Taxonomy" id="2707344"/>
    <lineage>
        <taxon>Bacteria</taxon>
        <taxon>Bacillati</taxon>
        <taxon>Bacillota</taxon>
        <taxon>Clostridia</taxon>
        <taxon>Eubacteriales</taxon>
        <taxon>Clostridiales Family XVII. Incertae Sedis</taxon>
        <taxon>Candidatus Hydrogenisulfobacillus</taxon>
    </lineage>
</organism>
<keyword evidence="3" id="KW-1185">Reference proteome</keyword>
<name>A0A6F8ZCX3_9FIRM</name>
<keyword evidence="1" id="KW-1133">Transmembrane helix</keyword>
<gene>
    <name evidence="2" type="ORF">R50_0016</name>
</gene>
<protein>
    <recommendedName>
        <fullName evidence="4">Glycerophosphoryl diester phosphodiesterase membrane domain-containing protein</fullName>
    </recommendedName>
</protein>
<reference evidence="2 3" key="1">
    <citation type="submission" date="2020-02" db="EMBL/GenBank/DDBJ databases">
        <authorList>
            <person name="Hogendoorn C."/>
        </authorList>
    </citation>
    <scope>NUCLEOTIDE SEQUENCE [LARGE SCALE GENOMIC DNA]</scope>
    <source>
        <strain evidence="2">R501</strain>
    </source>
</reference>
<evidence type="ECO:0008006" key="4">
    <source>
        <dbReference type="Google" id="ProtNLM"/>
    </source>
</evidence>
<keyword evidence="1" id="KW-0812">Transmembrane</keyword>
<feature type="transmembrane region" description="Helical" evidence="1">
    <location>
        <begin position="152"/>
        <end position="174"/>
    </location>
</feature>
<keyword evidence="1" id="KW-0472">Membrane</keyword>
<accession>A0A6F8ZCX3</accession>
<proteinExistence type="predicted"/>
<feature type="transmembrane region" description="Helical" evidence="1">
    <location>
        <begin position="124"/>
        <end position="146"/>
    </location>
</feature>
<dbReference type="EMBL" id="LR778114">
    <property type="protein sequence ID" value="CAB1127522.1"/>
    <property type="molecule type" value="Genomic_DNA"/>
</dbReference>